<evidence type="ECO:0000313" key="11">
    <source>
        <dbReference type="Proteomes" id="UP000017820"/>
    </source>
</evidence>
<keyword evidence="2" id="KW-1003">Cell membrane</keyword>
<feature type="transmembrane region" description="Helical" evidence="8">
    <location>
        <begin position="318"/>
        <end position="341"/>
    </location>
</feature>
<feature type="transmembrane region" description="Helical" evidence="8">
    <location>
        <begin position="12"/>
        <end position="32"/>
    </location>
</feature>
<dbReference type="GO" id="GO:0016763">
    <property type="term" value="F:pentosyltransferase activity"/>
    <property type="evidence" value="ECO:0007669"/>
    <property type="project" value="TreeGrafter"/>
</dbReference>
<keyword evidence="5 8" id="KW-0812">Transmembrane</keyword>
<evidence type="ECO:0000256" key="3">
    <source>
        <dbReference type="ARBA" id="ARBA00022676"/>
    </source>
</evidence>
<dbReference type="PATRIC" id="fig|1353533.3.peg.5080"/>
<organism evidence="10 11">
    <name type="scientific">Pseudoalteromonas luteoviolacea (strain 2ta16)</name>
    <dbReference type="NCBI Taxonomy" id="1353533"/>
    <lineage>
        <taxon>Bacteria</taxon>
        <taxon>Pseudomonadati</taxon>
        <taxon>Pseudomonadota</taxon>
        <taxon>Gammaproteobacteria</taxon>
        <taxon>Alteromonadales</taxon>
        <taxon>Pseudoalteromonadaceae</taxon>
        <taxon>Pseudoalteromonas</taxon>
    </lineage>
</organism>
<dbReference type="InterPro" id="IPR050297">
    <property type="entry name" value="LipidA_mod_glycosyltrf_83"/>
</dbReference>
<dbReference type="GO" id="GO:0009103">
    <property type="term" value="P:lipopolysaccharide biosynthetic process"/>
    <property type="evidence" value="ECO:0007669"/>
    <property type="project" value="UniProtKB-ARBA"/>
</dbReference>
<evidence type="ECO:0000256" key="6">
    <source>
        <dbReference type="ARBA" id="ARBA00022989"/>
    </source>
</evidence>
<feature type="transmembrane region" description="Helical" evidence="8">
    <location>
        <begin position="361"/>
        <end position="381"/>
    </location>
</feature>
<comment type="subcellular location">
    <subcellularLocation>
        <location evidence="1">Cell membrane</location>
        <topology evidence="1">Multi-pass membrane protein</topology>
    </subcellularLocation>
</comment>
<feature type="transmembrane region" description="Helical" evidence="8">
    <location>
        <begin position="125"/>
        <end position="144"/>
    </location>
</feature>
<dbReference type="GO" id="GO:0006493">
    <property type="term" value="P:protein O-linked glycosylation"/>
    <property type="evidence" value="ECO:0007669"/>
    <property type="project" value="InterPro"/>
</dbReference>
<feature type="transmembrane region" description="Helical" evidence="8">
    <location>
        <begin position="217"/>
        <end position="236"/>
    </location>
</feature>
<dbReference type="AlphaFoldDB" id="V4HLB4"/>
<name>V4HLB4_PSEL2</name>
<keyword evidence="6 8" id="KW-1133">Transmembrane helix</keyword>
<dbReference type="EMBL" id="AUSV01000134">
    <property type="protein sequence ID" value="ESP90553.1"/>
    <property type="molecule type" value="Genomic_DNA"/>
</dbReference>
<evidence type="ECO:0000256" key="2">
    <source>
        <dbReference type="ARBA" id="ARBA00022475"/>
    </source>
</evidence>
<dbReference type="GO" id="GO:0005886">
    <property type="term" value="C:plasma membrane"/>
    <property type="evidence" value="ECO:0007669"/>
    <property type="project" value="UniProtKB-SubCell"/>
</dbReference>
<dbReference type="GO" id="GO:0000030">
    <property type="term" value="F:mannosyltransferase activity"/>
    <property type="evidence" value="ECO:0007669"/>
    <property type="project" value="InterPro"/>
</dbReference>
<feature type="transmembrane region" description="Helical" evidence="8">
    <location>
        <begin position="180"/>
        <end position="205"/>
    </location>
</feature>
<protein>
    <submittedName>
        <fullName evidence="10">4-amino-4-deoxy-L-arabinose transferase related glycosyltransferases of PMT family</fullName>
    </submittedName>
</protein>
<dbReference type="GO" id="GO:0010041">
    <property type="term" value="P:response to iron(III) ion"/>
    <property type="evidence" value="ECO:0007669"/>
    <property type="project" value="TreeGrafter"/>
</dbReference>
<proteinExistence type="predicted"/>
<gene>
    <name evidence="10" type="ORF">PL2TA16_01657</name>
</gene>
<evidence type="ECO:0000256" key="8">
    <source>
        <dbReference type="SAM" id="Phobius"/>
    </source>
</evidence>
<keyword evidence="3" id="KW-0328">Glycosyltransferase</keyword>
<evidence type="ECO:0000256" key="4">
    <source>
        <dbReference type="ARBA" id="ARBA00022679"/>
    </source>
</evidence>
<keyword evidence="7 8" id="KW-0472">Membrane</keyword>
<evidence type="ECO:0000256" key="7">
    <source>
        <dbReference type="ARBA" id="ARBA00023136"/>
    </source>
</evidence>
<dbReference type="PANTHER" id="PTHR33908:SF3">
    <property type="entry name" value="UNDECAPRENYL PHOSPHATE-ALPHA-4-AMINO-4-DEOXY-L-ARABINOSE ARABINOSYL TRANSFERASE"/>
    <property type="match status" value="1"/>
</dbReference>
<accession>V4HLB4</accession>
<evidence type="ECO:0000313" key="10">
    <source>
        <dbReference type="EMBL" id="ESP90553.1"/>
    </source>
</evidence>
<feature type="transmembrane region" description="Helical" evidence="8">
    <location>
        <begin position="101"/>
        <end position="119"/>
    </location>
</feature>
<comment type="caution">
    <text evidence="10">The sequence shown here is derived from an EMBL/GenBank/DDBJ whole genome shotgun (WGS) entry which is preliminary data.</text>
</comment>
<feature type="transmembrane region" description="Helical" evidence="8">
    <location>
        <begin position="279"/>
        <end position="298"/>
    </location>
</feature>
<dbReference type="PANTHER" id="PTHR33908">
    <property type="entry name" value="MANNOSYLTRANSFERASE YKCB-RELATED"/>
    <property type="match status" value="1"/>
</dbReference>
<feature type="domain" description="ArnT-like N-terminal" evidence="9">
    <location>
        <begin position="40"/>
        <end position="248"/>
    </location>
</feature>
<sequence>MLKPSTKHLVHSATIVKVISLVLLSLFLLRLASLGMYPLFDTTEARYGEIARIMLETRNWVTPQFDYNVPFWGKPPFHTWLSAASFSLFGVSEFFARLPHLLVGMLTALVVFRFVALLVDTHKAVVSVFVLASTLGFILAIGMVMTDSSLLLAYTLAMTSFWLNYQGYRSKLHGHLFFTALALGMLVKGPVAVALVVIALIMWSVWKKQFVKAFCSLPWKTGFPLFWLLVVPWYAWAEIRTPGFLEYFIIGEHIQRFLVSGWAGDLYGSAHDRPRGSIWIYWILCAFPWSFFVIKSLLSKMTKGSFSSEHESQIKPYLVAWIFAPLVLFTFAGNILPIYVMPGFGAMAVFVTITNQLSKRLVLAGCLTLCILSITTVLLISGKVTLPTQQKLLVANGTSIQEGELYYWYKRPFSAQFYSQGKAKLLKNIKLLESKLDEQAPFFLVINTVQLNGVANILKNNCKVVEVVNKHILYQCN</sequence>
<reference evidence="10 11" key="1">
    <citation type="submission" date="2013-07" db="EMBL/GenBank/DDBJ databases">
        <title>Draft genome sequence of Pseudoalteromonas luteoviolacea 2ta16.</title>
        <authorList>
            <person name="Allen E.E."/>
            <person name="Azam F."/>
            <person name="Podell S."/>
        </authorList>
    </citation>
    <scope>NUCLEOTIDE SEQUENCE [LARGE SCALE GENOMIC DNA]</scope>
    <source>
        <strain evidence="10 11">2ta16</strain>
    </source>
</reference>
<dbReference type="RefSeq" id="WP_023401910.1">
    <property type="nucleotide sequence ID" value="NZ_AUSV01000134.1"/>
</dbReference>
<evidence type="ECO:0000256" key="1">
    <source>
        <dbReference type="ARBA" id="ARBA00004651"/>
    </source>
</evidence>
<evidence type="ECO:0000259" key="9">
    <source>
        <dbReference type="Pfam" id="PF02366"/>
    </source>
</evidence>
<evidence type="ECO:0000256" key="5">
    <source>
        <dbReference type="ARBA" id="ARBA00022692"/>
    </source>
</evidence>
<keyword evidence="4 10" id="KW-0808">Transferase</keyword>
<dbReference type="Proteomes" id="UP000017820">
    <property type="component" value="Unassembled WGS sequence"/>
</dbReference>
<dbReference type="Pfam" id="PF02366">
    <property type="entry name" value="PMT"/>
    <property type="match status" value="1"/>
</dbReference>
<dbReference type="InterPro" id="IPR003342">
    <property type="entry name" value="ArnT-like_N"/>
</dbReference>